<dbReference type="EMBL" id="MCFC01000090">
    <property type="protein sequence ID" value="ORY22626.1"/>
    <property type="molecule type" value="Genomic_DNA"/>
</dbReference>
<protein>
    <submittedName>
        <fullName evidence="2">Uncharacterized protein</fullName>
    </submittedName>
</protein>
<dbReference type="AlphaFoldDB" id="A0A1Y2AJD1"/>
<proteinExistence type="predicted"/>
<keyword evidence="1" id="KW-1133">Transmembrane helix</keyword>
<feature type="transmembrane region" description="Helical" evidence="1">
    <location>
        <begin position="24"/>
        <end position="42"/>
    </location>
</feature>
<keyword evidence="3" id="KW-1185">Reference proteome</keyword>
<name>A0A1Y2AJD1_9TREE</name>
<dbReference type="Proteomes" id="UP000193986">
    <property type="component" value="Unassembled WGS sequence"/>
</dbReference>
<evidence type="ECO:0000313" key="2">
    <source>
        <dbReference type="EMBL" id="ORY22626.1"/>
    </source>
</evidence>
<gene>
    <name evidence="2" type="ORF">BCR39DRAFT_551197</name>
</gene>
<dbReference type="InParanoid" id="A0A1Y2AJD1"/>
<comment type="caution">
    <text evidence="2">The sequence shown here is derived from an EMBL/GenBank/DDBJ whole genome shotgun (WGS) entry which is preliminary data.</text>
</comment>
<keyword evidence="1" id="KW-0812">Transmembrane</keyword>
<accession>A0A1Y2AJD1</accession>
<organism evidence="2 3">
    <name type="scientific">Naematelia encephala</name>
    <dbReference type="NCBI Taxonomy" id="71784"/>
    <lineage>
        <taxon>Eukaryota</taxon>
        <taxon>Fungi</taxon>
        <taxon>Dikarya</taxon>
        <taxon>Basidiomycota</taxon>
        <taxon>Agaricomycotina</taxon>
        <taxon>Tremellomycetes</taxon>
        <taxon>Tremellales</taxon>
        <taxon>Naemateliaceae</taxon>
        <taxon>Naematelia</taxon>
    </lineage>
</organism>
<sequence>MLISFTNPKHATLFPFLLFGSPCAHYYSVLCFVPFVATFAVFPKKGSRQLGCKGLKTLCHCHFS</sequence>
<evidence type="ECO:0000256" key="1">
    <source>
        <dbReference type="SAM" id="Phobius"/>
    </source>
</evidence>
<keyword evidence="1" id="KW-0472">Membrane</keyword>
<evidence type="ECO:0000313" key="3">
    <source>
        <dbReference type="Proteomes" id="UP000193986"/>
    </source>
</evidence>
<reference evidence="2 3" key="1">
    <citation type="submission" date="2016-07" db="EMBL/GenBank/DDBJ databases">
        <title>Pervasive Adenine N6-methylation of Active Genes in Fungi.</title>
        <authorList>
            <consortium name="DOE Joint Genome Institute"/>
            <person name="Mondo S.J."/>
            <person name="Dannebaum R.O."/>
            <person name="Kuo R.C."/>
            <person name="Labutti K."/>
            <person name="Haridas S."/>
            <person name="Kuo A."/>
            <person name="Salamov A."/>
            <person name="Ahrendt S.R."/>
            <person name="Lipzen A."/>
            <person name="Sullivan W."/>
            <person name="Andreopoulos W.B."/>
            <person name="Clum A."/>
            <person name="Lindquist E."/>
            <person name="Daum C."/>
            <person name="Ramamoorthy G.K."/>
            <person name="Gryganskyi A."/>
            <person name="Culley D."/>
            <person name="Magnuson J.K."/>
            <person name="James T.Y."/>
            <person name="O'Malley M.A."/>
            <person name="Stajich J.E."/>
            <person name="Spatafora J.W."/>
            <person name="Visel A."/>
            <person name="Grigoriev I.V."/>
        </authorList>
    </citation>
    <scope>NUCLEOTIDE SEQUENCE [LARGE SCALE GENOMIC DNA]</scope>
    <source>
        <strain evidence="2 3">68-887.2</strain>
    </source>
</reference>